<dbReference type="Gene3D" id="3.30.1600.10">
    <property type="entry name" value="SIR2/SIRT2 'Small Domain"/>
    <property type="match status" value="1"/>
</dbReference>
<organism evidence="7 8">
    <name type="scientific">Trichobilharzia regenti</name>
    <name type="common">Nasal bird schistosome</name>
    <dbReference type="NCBI Taxonomy" id="157069"/>
    <lineage>
        <taxon>Eukaryota</taxon>
        <taxon>Metazoa</taxon>
        <taxon>Spiralia</taxon>
        <taxon>Lophotrochozoa</taxon>
        <taxon>Platyhelminthes</taxon>
        <taxon>Trematoda</taxon>
        <taxon>Digenea</taxon>
        <taxon>Strigeidida</taxon>
        <taxon>Schistosomatoidea</taxon>
        <taxon>Schistosomatidae</taxon>
        <taxon>Trichobilharzia</taxon>
    </lineage>
</organism>
<dbReference type="PROSITE" id="PS50305">
    <property type="entry name" value="SIRTUIN"/>
    <property type="match status" value="1"/>
</dbReference>
<comment type="similarity">
    <text evidence="3">Belongs to the sirtuin family. Class III subfamily.</text>
</comment>
<evidence type="ECO:0000256" key="4">
    <source>
        <dbReference type="PROSITE-ProRule" id="PRU00236"/>
    </source>
</evidence>
<dbReference type="GO" id="GO:0046872">
    <property type="term" value="F:metal ion binding"/>
    <property type="evidence" value="ECO:0007669"/>
    <property type="project" value="UniProtKB-KW"/>
</dbReference>
<dbReference type="GO" id="GO:0036054">
    <property type="term" value="F:protein-malonyllysine demalonylase activity"/>
    <property type="evidence" value="ECO:0007669"/>
    <property type="project" value="UniProtKB-UniRule"/>
</dbReference>
<feature type="binding site" evidence="3">
    <location>
        <position position="286"/>
    </location>
    <ligand>
        <name>NAD(+)</name>
        <dbReference type="ChEBI" id="CHEBI:57540"/>
    </ligand>
</feature>
<comment type="catalytic activity">
    <reaction evidence="3">
        <text>N(6)-glutaryl-L-lysyl-[protein] + NAD(+) + H2O = 2''-O-glutaryl-ADP-D-ribose + nicotinamide + L-lysyl-[protein]</text>
        <dbReference type="Rhea" id="RHEA:47664"/>
        <dbReference type="Rhea" id="RHEA-COMP:9752"/>
        <dbReference type="Rhea" id="RHEA-COMP:11875"/>
        <dbReference type="ChEBI" id="CHEBI:15377"/>
        <dbReference type="ChEBI" id="CHEBI:17154"/>
        <dbReference type="ChEBI" id="CHEBI:29969"/>
        <dbReference type="ChEBI" id="CHEBI:57540"/>
        <dbReference type="ChEBI" id="CHEBI:87828"/>
        <dbReference type="ChEBI" id="CHEBI:87829"/>
    </reaction>
</comment>
<evidence type="ECO:0000256" key="2">
    <source>
        <dbReference type="ARBA" id="ARBA00023027"/>
    </source>
</evidence>
<sequence length="306" mass="33937">MIHSYICRFSMRSAGTNLQFAKRCSDVSAFREILSKSHNVMVLTGAGISAESHVPTFRGSGGLWRDFSAQNLATPGAFRSDPGLVWEFYHYRREFVRTKQPNAGHFALAYAEKQYTECGRSFRVITQNIDGLHTKAGSHNVLEIHGNLYKTRCLECNDVRENRDSPICPALLGRGSPKVELQEYKPIPASQLPRCQNMVGEKPCGSLLRPHVVWFGENLDPDILSQVDEIMSNTDVCLVVGTSAVVYPAASFAPSLARRGVPVAEINIEVTPSTDSLQSVSYLNLFTMCICGFPGIILSTMFYIYV</sequence>
<keyword evidence="5" id="KW-1133">Transmembrane helix</keyword>
<dbReference type="GO" id="GO:0005634">
    <property type="term" value="C:nucleus"/>
    <property type="evidence" value="ECO:0007669"/>
    <property type="project" value="TreeGrafter"/>
</dbReference>
<keyword evidence="5" id="KW-0812">Transmembrane</keyword>
<comment type="catalytic activity">
    <reaction evidence="3">
        <text>N(6)-succinyl-L-lysyl-[protein] + NAD(+) + H2O = 2''-O-succinyl-ADP-D-ribose + nicotinamide + L-lysyl-[protein]</text>
        <dbReference type="Rhea" id="RHEA:47668"/>
        <dbReference type="Rhea" id="RHEA-COMP:9752"/>
        <dbReference type="Rhea" id="RHEA-COMP:11877"/>
        <dbReference type="ChEBI" id="CHEBI:15377"/>
        <dbReference type="ChEBI" id="CHEBI:17154"/>
        <dbReference type="ChEBI" id="CHEBI:29969"/>
        <dbReference type="ChEBI" id="CHEBI:57540"/>
        <dbReference type="ChEBI" id="CHEBI:87830"/>
        <dbReference type="ChEBI" id="CHEBI:87832"/>
    </reaction>
</comment>
<feature type="domain" description="Deacetylase sirtuin-type" evidence="6">
    <location>
        <begin position="20"/>
        <end position="306"/>
    </location>
</feature>
<feature type="binding site" evidence="3">
    <location>
        <position position="89"/>
    </location>
    <ligand>
        <name>substrate</name>
    </ligand>
</feature>
<feature type="binding site" evidence="4">
    <location>
        <position position="195"/>
    </location>
    <ligand>
        <name>Zn(2+)</name>
        <dbReference type="ChEBI" id="CHEBI:29105"/>
    </ligand>
</feature>
<comment type="catalytic activity">
    <reaction evidence="3">
        <text>N(6)-malonyl-L-lysyl-[protein] + NAD(+) + H2O = 2''-O-malonyl-ADP-D-ribose + nicotinamide + L-lysyl-[protein]</text>
        <dbReference type="Rhea" id="RHEA:47672"/>
        <dbReference type="Rhea" id="RHEA-COMP:9752"/>
        <dbReference type="Rhea" id="RHEA-COMP:11878"/>
        <dbReference type="ChEBI" id="CHEBI:15377"/>
        <dbReference type="ChEBI" id="CHEBI:17154"/>
        <dbReference type="ChEBI" id="CHEBI:29969"/>
        <dbReference type="ChEBI" id="CHEBI:57540"/>
        <dbReference type="ChEBI" id="CHEBI:87831"/>
        <dbReference type="ChEBI" id="CHEBI:87833"/>
    </reaction>
</comment>
<keyword evidence="4" id="KW-0479">Metal-binding</keyword>
<evidence type="ECO:0000256" key="5">
    <source>
        <dbReference type="SAM" id="Phobius"/>
    </source>
</evidence>
<name>A0AA85IUS1_TRIRE</name>
<feature type="transmembrane region" description="Helical" evidence="5">
    <location>
        <begin position="282"/>
        <end position="305"/>
    </location>
</feature>
<feature type="active site" description="Proton acceptor" evidence="3 4">
    <location>
        <position position="145"/>
    </location>
</feature>
<feature type="binding site" evidence="3">
    <location>
        <begin position="267"/>
        <end position="269"/>
    </location>
    <ligand>
        <name>NAD(+)</name>
        <dbReference type="ChEBI" id="CHEBI:57540"/>
    </ligand>
</feature>
<dbReference type="SUPFAM" id="SSF52467">
    <property type="entry name" value="DHS-like NAD/FAD-binding domain"/>
    <property type="match status" value="1"/>
</dbReference>
<dbReference type="GO" id="GO:0070403">
    <property type="term" value="F:NAD+ binding"/>
    <property type="evidence" value="ECO:0007669"/>
    <property type="project" value="UniProtKB-UniRule"/>
</dbReference>
<dbReference type="CDD" id="cd01412">
    <property type="entry name" value="SIRT5_Af1_CobB"/>
    <property type="match status" value="1"/>
</dbReference>
<dbReference type="WBParaSite" id="TREG1_104450.3">
    <property type="protein sequence ID" value="TREG1_104450.3"/>
    <property type="gene ID" value="TREG1_104450"/>
</dbReference>
<keyword evidence="5" id="KW-0472">Membrane</keyword>
<comment type="domain">
    <text evidence="3">In contrast to class I sirtuins, class III sirtuins have only weak deacetylase activity. Difference in substrate specificity is probably due to a larger hydrophobic pocket with 2 residues (Tyr-89 and Arg-92) that bind to malonylated and succinylated substrates and define the specificity.</text>
</comment>
<dbReference type="InterPro" id="IPR050134">
    <property type="entry name" value="NAD-dep_sirtuin_deacylases"/>
</dbReference>
<evidence type="ECO:0000256" key="3">
    <source>
        <dbReference type="HAMAP-Rule" id="MF_03160"/>
    </source>
</evidence>
<dbReference type="Pfam" id="PF02146">
    <property type="entry name" value="SIR2"/>
    <property type="match status" value="1"/>
</dbReference>
<dbReference type="PANTHER" id="PTHR11085">
    <property type="entry name" value="NAD-DEPENDENT PROTEIN DEACYLASE SIRTUIN-5, MITOCHONDRIAL-RELATED"/>
    <property type="match status" value="1"/>
</dbReference>
<dbReference type="InterPro" id="IPR026591">
    <property type="entry name" value="Sirtuin_cat_small_dom_sf"/>
</dbReference>
<evidence type="ECO:0000256" key="1">
    <source>
        <dbReference type="ARBA" id="ARBA00022679"/>
    </source>
</evidence>
<dbReference type="InterPro" id="IPR029035">
    <property type="entry name" value="DHS-like_NAD/FAD-binding_dom"/>
</dbReference>
<keyword evidence="2 3" id="KW-0520">NAD</keyword>
<evidence type="ECO:0000259" key="6">
    <source>
        <dbReference type="PROSITE" id="PS50305"/>
    </source>
</evidence>
<dbReference type="HAMAP" id="MF_01121">
    <property type="entry name" value="Sirtuin_ClassIII"/>
    <property type="match status" value="1"/>
</dbReference>
<evidence type="ECO:0000313" key="8">
    <source>
        <dbReference type="WBParaSite" id="TREG1_104450.3"/>
    </source>
</evidence>
<feature type="binding site" evidence="3 4">
    <location>
        <position position="156"/>
    </location>
    <ligand>
        <name>Zn(2+)</name>
        <dbReference type="ChEBI" id="CHEBI:29105"/>
    </ligand>
</feature>
<feature type="binding site" evidence="3">
    <location>
        <position position="92"/>
    </location>
    <ligand>
        <name>substrate</name>
    </ligand>
</feature>
<dbReference type="Gene3D" id="3.40.50.1220">
    <property type="entry name" value="TPP-binding domain"/>
    <property type="match status" value="1"/>
</dbReference>
<dbReference type="PANTHER" id="PTHR11085:SF10">
    <property type="entry name" value="NAD-DEPENDENT PROTEIN DEACYLASE SIRTUIN-5, MITOCHONDRIAL-RELATED"/>
    <property type="match status" value="1"/>
</dbReference>
<keyword evidence="4" id="KW-0862">Zinc</keyword>
<dbReference type="InterPro" id="IPR027546">
    <property type="entry name" value="Sirtuin_class_III"/>
</dbReference>
<feature type="binding site" evidence="3">
    <location>
        <begin position="127"/>
        <end position="130"/>
    </location>
    <ligand>
        <name>NAD(+)</name>
        <dbReference type="ChEBI" id="CHEBI:57540"/>
    </ligand>
</feature>
<feature type="binding site" evidence="3 4">
    <location>
        <position position="204"/>
    </location>
    <ligand>
        <name>Zn(2+)</name>
        <dbReference type="ChEBI" id="CHEBI:29105"/>
    </ligand>
</feature>
<comment type="function">
    <text evidence="3">NAD-dependent lysine demalonylase, desuccinylase and deglutarylase that specifically removes malonyl, succinyl and glutaryl groups on target proteins. Has weak NAD-dependent protein deacetylase activity; however this activity may not be physiologically relevant in vivo.</text>
</comment>
<dbReference type="GO" id="GO:0005739">
    <property type="term" value="C:mitochondrion"/>
    <property type="evidence" value="ECO:0007669"/>
    <property type="project" value="UniProtKB-SubCell"/>
</dbReference>
<dbReference type="AlphaFoldDB" id="A0AA85IUS1"/>
<keyword evidence="7" id="KW-1185">Reference proteome</keyword>
<dbReference type="Proteomes" id="UP000050795">
    <property type="component" value="Unassembled WGS sequence"/>
</dbReference>
<reference evidence="8" key="2">
    <citation type="submission" date="2023-11" db="UniProtKB">
        <authorList>
            <consortium name="WormBaseParasite"/>
        </authorList>
    </citation>
    <scope>IDENTIFICATION</scope>
</reference>
<evidence type="ECO:0000313" key="7">
    <source>
        <dbReference type="Proteomes" id="UP000050795"/>
    </source>
</evidence>
<dbReference type="EC" id="2.3.1.-" evidence="3"/>
<feature type="binding site" evidence="3">
    <location>
        <begin position="241"/>
        <end position="243"/>
    </location>
    <ligand>
        <name>NAD(+)</name>
        <dbReference type="ChEBI" id="CHEBI:57540"/>
    </ligand>
</feature>
<proteinExistence type="inferred from homology"/>
<keyword evidence="3" id="KW-0496">Mitochondrion</keyword>
<dbReference type="InterPro" id="IPR026590">
    <property type="entry name" value="Ssirtuin_cat_dom"/>
</dbReference>
<comment type="caution">
    <text evidence="3">Lacks conserved residue(s) required for the propagation of feature annotation.</text>
</comment>
<protein>
    <recommendedName>
        <fullName evidence="3">NAD-dependent protein deacylase</fullName>
        <ecNumber evidence="3">2.3.1.-</ecNumber>
    </recommendedName>
    <alternativeName>
        <fullName evidence="3">Regulatory protein SIR2 homolog 5</fullName>
    </alternativeName>
</protein>
<feature type="binding site" evidence="4">
    <location>
        <position position="153"/>
    </location>
    <ligand>
        <name>Zn(2+)</name>
        <dbReference type="ChEBI" id="CHEBI:29105"/>
    </ligand>
</feature>
<keyword evidence="1 3" id="KW-0808">Transferase</keyword>
<dbReference type="GO" id="GO:0017136">
    <property type="term" value="F:histone deacetylase activity, NAD-dependent"/>
    <property type="evidence" value="ECO:0007669"/>
    <property type="project" value="TreeGrafter"/>
</dbReference>
<dbReference type="GO" id="GO:0036055">
    <property type="term" value="F:protein-succinyllysine desuccinylase activity"/>
    <property type="evidence" value="ECO:0007669"/>
    <property type="project" value="UniProtKB-UniRule"/>
</dbReference>
<comment type="subcellular location">
    <subcellularLocation>
        <location evidence="3">Mitochondrion</location>
    </subcellularLocation>
</comment>
<dbReference type="InterPro" id="IPR003000">
    <property type="entry name" value="Sirtuin"/>
</dbReference>
<accession>A0AA85IUS1</accession>
<reference evidence="7" key="1">
    <citation type="submission" date="2022-06" db="EMBL/GenBank/DDBJ databases">
        <authorList>
            <person name="Berger JAMES D."/>
            <person name="Berger JAMES D."/>
        </authorList>
    </citation>
    <scope>NUCLEOTIDE SEQUENCE [LARGE SCALE GENOMIC DNA]</scope>
</reference>